<proteinExistence type="predicted"/>
<evidence type="ECO:0000259" key="1">
    <source>
        <dbReference type="Pfam" id="PF03478"/>
    </source>
</evidence>
<gene>
    <name evidence="2" type="ORF">BAE44_0019924</name>
</gene>
<dbReference type="OrthoDB" id="679467at2759"/>
<dbReference type="PANTHER" id="PTHR33127">
    <property type="entry name" value="TRANSMEMBRANE PROTEIN"/>
    <property type="match status" value="1"/>
</dbReference>
<dbReference type="InterPro" id="IPR005174">
    <property type="entry name" value="KIB1-4_b-propeller"/>
</dbReference>
<feature type="domain" description="KIB1-4 beta-propeller" evidence="1">
    <location>
        <begin position="220"/>
        <end position="307"/>
    </location>
</feature>
<feature type="domain" description="KIB1-4 beta-propeller" evidence="1">
    <location>
        <begin position="9"/>
        <end position="96"/>
    </location>
</feature>
<dbReference type="Pfam" id="PF03478">
    <property type="entry name" value="Beta-prop_KIB1-4"/>
    <property type="match status" value="2"/>
</dbReference>
<evidence type="ECO:0000313" key="3">
    <source>
        <dbReference type="Proteomes" id="UP000095767"/>
    </source>
</evidence>
<reference evidence="2 3" key="1">
    <citation type="submission" date="2016-09" db="EMBL/GenBank/DDBJ databases">
        <title>The draft genome of Dichanthelium oligosanthes: A C3 panicoid grass species.</title>
        <authorList>
            <person name="Studer A.J."/>
            <person name="Schnable J.C."/>
            <person name="Brutnell T.P."/>
        </authorList>
    </citation>
    <scope>NUCLEOTIDE SEQUENCE [LARGE SCALE GENOMIC DNA]</scope>
    <source>
        <strain evidence="3">cv. Kellogg 1175</strain>
        <tissue evidence="2">Leaf</tissue>
    </source>
</reference>
<organism evidence="2 3">
    <name type="scientific">Dichanthelium oligosanthes</name>
    <dbReference type="NCBI Taxonomy" id="888268"/>
    <lineage>
        <taxon>Eukaryota</taxon>
        <taxon>Viridiplantae</taxon>
        <taxon>Streptophyta</taxon>
        <taxon>Embryophyta</taxon>
        <taxon>Tracheophyta</taxon>
        <taxon>Spermatophyta</taxon>
        <taxon>Magnoliopsida</taxon>
        <taxon>Liliopsida</taxon>
        <taxon>Poales</taxon>
        <taxon>Poaceae</taxon>
        <taxon>PACMAD clade</taxon>
        <taxon>Panicoideae</taxon>
        <taxon>Panicodae</taxon>
        <taxon>Paniceae</taxon>
        <taxon>Dichantheliinae</taxon>
        <taxon>Dichanthelium</taxon>
    </lineage>
</organism>
<protein>
    <recommendedName>
        <fullName evidence="1">KIB1-4 beta-propeller domain-containing protein</fullName>
    </recommendedName>
</protein>
<dbReference type="Proteomes" id="UP000095767">
    <property type="component" value="Unassembled WGS sequence"/>
</dbReference>
<dbReference type="AlphaFoldDB" id="A0A1E5V1N2"/>
<accession>A0A1E5V1N2</accession>
<keyword evidence="3" id="KW-1185">Reference proteome</keyword>
<dbReference type="PANTHER" id="PTHR33127:SF97">
    <property type="entry name" value="OS08G0448300 PROTEIN"/>
    <property type="match status" value="1"/>
</dbReference>
<name>A0A1E5V1N2_9POAL</name>
<evidence type="ECO:0000313" key="2">
    <source>
        <dbReference type="EMBL" id="OEL19060.1"/>
    </source>
</evidence>
<comment type="caution">
    <text evidence="2">The sequence shown here is derived from an EMBL/GenBank/DDBJ whole genome shotgun (WGS) entry which is preliminary data.</text>
</comment>
<sequence>MDMPEPDMCPMHDLSGSYWVESNGDIFLVRIYFHSRQAIGVTDIDVYKMDASRYVWRRVNSIGGATFFLGANRVAVSSQAGGIHADCIYLLLWCYDGIRLYSIRLDDWTISFSLVPECTVDPEDWTSTWSNLFWIIPPSFREPAKSMGTVTSKINRSIALMEDKEQMASPWSGFPVELIELLIPKLSFVDYLRIRAVWVHGNLGVFNPNDITWRVLDKPEPFRVGADDYGDRFCHLVEFKGDLIAIFRPYDATPIEIFKLDQSHMSWEKVLQLDDAVLFLDNRNAIIKTSQEYGCHNRIYLPFFGSDEAEGHKPSMFYDLDDGQYKPEFYGVTEPISSLWIEPNFNSHL</sequence>
<dbReference type="EMBL" id="LWDX02054706">
    <property type="protein sequence ID" value="OEL19060.1"/>
    <property type="molecule type" value="Genomic_DNA"/>
</dbReference>